<protein>
    <submittedName>
        <fullName evidence="2">Helicase/primase</fullName>
    </submittedName>
</protein>
<dbReference type="GO" id="GO:0005524">
    <property type="term" value="F:ATP binding"/>
    <property type="evidence" value="ECO:0007669"/>
    <property type="project" value="InterPro"/>
</dbReference>
<name>A0A8E7L2X5_9CAUD</name>
<proteinExistence type="predicted"/>
<gene>
    <name evidence="2" type="ORF">p113_22</name>
</gene>
<dbReference type="Proteomes" id="UP000677423">
    <property type="component" value="Segment"/>
</dbReference>
<dbReference type="PROSITE" id="PS50819">
    <property type="entry name" value="INTEIN_ENDONUCLEASE"/>
    <property type="match status" value="1"/>
</dbReference>
<feature type="domain" description="DOD-type homing endonuclease" evidence="1">
    <location>
        <begin position="332"/>
        <end position="469"/>
    </location>
</feature>
<evidence type="ECO:0000259" key="1">
    <source>
        <dbReference type="PROSITE" id="PS50819"/>
    </source>
</evidence>
<sequence length="844" mass="94690">MSQIHKQTIYKAISEPLFAKDVFSRLPIEDFKEDGYDMIVSTLNLYYRTHDAPLEEQTLLTLVEDKMLKQNKSLEAQQVAFNLVSDLYKLEEAETDSEAISESVQNYVRKTLTREAIMEAVTNDGALGSDQNIQSLMESLRGIMTIDTGGHGAELLDFFADIDKKKEHLRNLQQNKYPTGFMAIDAISDGGLARGEVGMVIAPTGGGKALVDSEPVKTPKGDIAIKDLIVGSEVYGTDGKIYQVAGVFPQGKQKVYQVRFSDGTIVECNDEHIWTYQTKAMRGSNKDNWVSKTLREIIDTVPIKANGGQNIYIPMAQAVPYSHKHFSLHPYLIGALLGDGGLSVESGSLTFTNSERDLVDKVNNLLRAYDVHLSNKGSKPNEYCVSGIDSYLQAQAFNAKLSQLGLRGVHSDTKFIPQEYLKGSVEQRLDLLAGLIDTDGYTRGSSYVYYTVSDQLKDDVVELVSGLGMTAKVSQKVSPKYTYKGEQRVGKLCWVVSIKTTETFPKIHTTSKHEARWKKGQSWARRTIVSIVETDRMESMTCISVTSPNKLFLTRNYVATHNTTWAVNQARNYVVRGLNVLYVPLEEKIDRMIVRFEQLLSQQSKNSILVDGELNEQLYDQIQQAYGAGKEQLNWGNLWIRKYKPQELTPSGLSQLISDVMIRKGQQIDVVIIDYPDLMKNPHSSGGNGESDAGGKLYEDIRSIAQEYDFVCWTLSQLNRASYGQEVKNAGAIEGSKRKMNAVELIFTLNQTPEEFQSGFIRAYVDKLRNNSGVAYDKMLYFKVIPETMTIRDETQEERMAHANLLEQTMEVARDNYKKENNFTPKDAQSKINNLNAQLAGGLK</sequence>
<dbReference type="InterPro" id="IPR004042">
    <property type="entry name" value="Intein_endonuc_central"/>
</dbReference>
<keyword evidence="3" id="KW-1185">Reference proteome</keyword>
<organism evidence="2 3">
    <name type="scientific">Enterococcus phage 113</name>
    <dbReference type="NCBI Taxonomy" id="2835638"/>
    <lineage>
        <taxon>Viruses</taxon>
        <taxon>Duplodnaviria</taxon>
        <taxon>Heunggongvirae</taxon>
        <taxon>Uroviricota</taxon>
        <taxon>Caudoviricetes</taxon>
        <taxon>Herelleviridae</taxon>
        <taxon>Brockvirinae</taxon>
        <taxon>Schiekvirus</taxon>
        <taxon>Schiekvirus sv113</taxon>
    </lineage>
</organism>
<dbReference type="GO" id="GO:0006260">
    <property type="term" value="P:DNA replication"/>
    <property type="evidence" value="ECO:0007669"/>
    <property type="project" value="InterPro"/>
</dbReference>
<evidence type="ECO:0000313" key="3">
    <source>
        <dbReference type="Proteomes" id="UP000677423"/>
    </source>
</evidence>
<dbReference type="GO" id="GO:0004519">
    <property type="term" value="F:endonuclease activity"/>
    <property type="evidence" value="ECO:0007669"/>
    <property type="project" value="InterPro"/>
</dbReference>
<dbReference type="Pfam" id="PF14528">
    <property type="entry name" value="LAGLIDADG_3"/>
    <property type="match status" value="1"/>
</dbReference>
<dbReference type="EMBL" id="MZ147816">
    <property type="protein sequence ID" value="QVW54444.1"/>
    <property type="molecule type" value="Genomic_DNA"/>
</dbReference>
<dbReference type="InterPro" id="IPR004860">
    <property type="entry name" value="LAGLIDADG_dom"/>
</dbReference>
<dbReference type="GO" id="GO:0003678">
    <property type="term" value="F:DNA helicase activity"/>
    <property type="evidence" value="ECO:0007669"/>
    <property type="project" value="InterPro"/>
</dbReference>
<keyword evidence="2" id="KW-0378">Hydrolase</keyword>
<dbReference type="Pfam" id="PF03796">
    <property type="entry name" value="DnaB_C"/>
    <property type="match status" value="1"/>
</dbReference>
<keyword evidence="2" id="KW-0547">Nucleotide-binding</keyword>
<dbReference type="InterPro" id="IPR007694">
    <property type="entry name" value="DNA_helicase_DnaB-like_C"/>
</dbReference>
<reference evidence="2 3" key="1">
    <citation type="submission" date="2021-05" db="EMBL/GenBank/DDBJ databases">
        <authorList>
            <person name="Canfield G.S."/>
            <person name="Duerkop B.A."/>
        </authorList>
    </citation>
    <scope>NUCLEOTIDE SEQUENCE [LARGE SCALE GENOMIC DNA]</scope>
</reference>
<evidence type="ECO:0000313" key="2">
    <source>
        <dbReference type="EMBL" id="QVW54444.1"/>
    </source>
</evidence>
<keyword evidence="2" id="KW-0067">ATP-binding</keyword>
<accession>A0A8E7L2X5</accession>
<keyword evidence="2" id="KW-0347">Helicase</keyword>